<evidence type="ECO:0000313" key="2">
    <source>
        <dbReference type="EMBL" id="CAL1545953.1"/>
    </source>
</evidence>
<evidence type="ECO:0000256" key="1">
    <source>
        <dbReference type="SAM" id="MobiDB-lite"/>
    </source>
</evidence>
<evidence type="ECO:0000313" key="3">
    <source>
        <dbReference type="Proteomes" id="UP001497497"/>
    </source>
</evidence>
<feature type="compositionally biased region" description="Basic residues" evidence="1">
    <location>
        <begin position="87"/>
        <end position="98"/>
    </location>
</feature>
<feature type="region of interest" description="Disordered" evidence="1">
    <location>
        <begin position="1"/>
        <end position="104"/>
    </location>
</feature>
<feature type="compositionally biased region" description="Polar residues" evidence="1">
    <location>
        <begin position="1"/>
        <end position="44"/>
    </location>
</feature>
<dbReference type="Proteomes" id="UP001497497">
    <property type="component" value="Unassembled WGS sequence"/>
</dbReference>
<dbReference type="EMBL" id="CAXITT010000754">
    <property type="protein sequence ID" value="CAL1545953.1"/>
    <property type="molecule type" value="Genomic_DNA"/>
</dbReference>
<comment type="caution">
    <text evidence="2">The sequence shown here is derived from an EMBL/GenBank/DDBJ whole genome shotgun (WGS) entry which is preliminary data.</text>
</comment>
<accession>A0AAV2IFY6</accession>
<keyword evidence="3" id="KW-1185">Reference proteome</keyword>
<reference evidence="2 3" key="1">
    <citation type="submission" date="2024-04" db="EMBL/GenBank/DDBJ databases">
        <authorList>
            <consortium name="Genoscope - CEA"/>
            <person name="William W."/>
        </authorList>
    </citation>
    <scope>NUCLEOTIDE SEQUENCE [LARGE SCALE GENOMIC DNA]</scope>
</reference>
<dbReference type="AlphaFoldDB" id="A0AAV2IFY6"/>
<organism evidence="2 3">
    <name type="scientific">Lymnaea stagnalis</name>
    <name type="common">Great pond snail</name>
    <name type="synonym">Helix stagnalis</name>
    <dbReference type="NCBI Taxonomy" id="6523"/>
    <lineage>
        <taxon>Eukaryota</taxon>
        <taxon>Metazoa</taxon>
        <taxon>Spiralia</taxon>
        <taxon>Lophotrochozoa</taxon>
        <taxon>Mollusca</taxon>
        <taxon>Gastropoda</taxon>
        <taxon>Heterobranchia</taxon>
        <taxon>Euthyneura</taxon>
        <taxon>Panpulmonata</taxon>
        <taxon>Hygrophila</taxon>
        <taxon>Lymnaeoidea</taxon>
        <taxon>Lymnaeidae</taxon>
        <taxon>Lymnaea</taxon>
    </lineage>
</organism>
<gene>
    <name evidence="2" type="ORF">GSLYS_00019330001</name>
</gene>
<proteinExistence type="predicted"/>
<feature type="compositionally biased region" description="Polar residues" evidence="1">
    <location>
        <begin position="51"/>
        <end position="64"/>
    </location>
</feature>
<protein>
    <submittedName>
        <fullName evidence="2">Uncharacterized protein</fullName>
    </submittedName>
</protein>
<sequence length="132" mass="14309">MTSSNERLPSTSGVAERLPSTSGVAECLPSTSGVAGRLPSTSRVETIKFKLNSQHVRSPQSITRLPSSPPSPQLSTDLLPQQPPVRACKHPQTTRRHGLGLTTTADMDSDQNQLFNSRHGFINTLNDDSEFL</sequence>
<name>A0AAV2IFY6_LYMST</name>